<name>A0A318S7G0_9DEIO</name>
<gene>
    <name evidence="1" type="ORF">DES52_108188</name>
</gene>
<accession>A0A318S7G0</accession>
<dbReference type="InterPro" id="IPR046174">
    <property type="entry name" value="DUF6176"/>
</dbReference>
<protein>
    <submittedName>
        <fullName evidence="1">Uncharacterized protein</fullName>
    </submittedName>
</protein>
<dbReference type="OrthoDB" id="3233233at2"/>
<dbReference type="Pfam" id="PF19673">
    <property type="entry name" value="DUF6176"/>
    <property type="match status" value="1"/>
</dbReference>
<reference evidence="1 2" key="1">
    <citation type="submission" date="2018-06" db="EMBL/GenBank/DDBJ databases">
        <title>Genomic Encyclopedia of Type Strains, Phase IV (KMG-IV): sequencing the most valuable type-strain genomes for metagenomic binning, comparative biology and taxonomic classification.</title>
        <authorList>
            <person name="Goeker M."/>
        </authorList>
    </citation>
    <scope>NUCLEOTIDE SEQUENCE [LARGE SCALE GENOMIC DNA]</scope>
    <source>
        <strain evidence="1 2">DSM 18048</strain>
    </source>
</reference>
<keyword evidence="2" id="KW-1185">Reference proteome</keyword>
<organism evidence="1 2">
    <name type="scientific">Deinococcus yavapaiensis KR-236</name>
    <dbReference type="NCBI Taxonomy" id="694435"/>
    <lineage>
        <taxon>Bacteria</taxon>
        <taxon>Thermotogati</taxon>
        <taxon>Deinococcota</taxon>
        <taxon>Deinococci</taxon>
        <taxon>Deinococcales</taxon>
        <taxon>Deinococcaceae</taxon>
        <taxon>Deinococcus</taxon>
    </lineage>
</organism>
<dbReference type="Proteomes" id="UP000248326">
    <property type="component" value="Unassembled WGS sequence"/>
</dbReference>
<comment type="caution">
    <text evidence="1">The sequence shown here is derived from an EMBL/GenBank/DDBJ whole genome shotgun (WGS) entry which is preliminary data.</text>
</comment>
<evidence type="ECO:0000313" key="2">
    <source>
        <dbReference type="Proteomes" id="UP000248326"/>
    </source>
</evidence>
<dbReference type="RefSeq" id="WP_110887010.1">
    <property type="nucleotide sequence ID" value="NZ_QJSX01000008.1"/>
</dbReference>
<dbReference type="AlphaFoldDB" id="A0A318S7G0"/>
<proteinExistence type="predicted"/>
<sequence length="112" mass="13081">METRAHRIKLKPGSLERVREWAAEITWRRSEALATLRDETVVLECFFLEQSSDGDYLIAVMTAQSFEQSRAAVQTSLHEIDAYHQQFKRDTWESGKQLELLVDLNRIDELAR</sequence>
<dbReference type="EMBL" id="QJSX01000008">
    <property type="protein sequence ID" value="PYE53657.1"/>
    <property type="molecule type" value="Genomic_DNA"/>
</dbReference>
<evidence type="ECO:0000313" key="1">
    <source>
        <dbReference type="EMBL" id="PYE53657.1"/>
    </source>
</evidence>